<gene>
    <name evidence="14" type="primary">LOC103522561</name>
</gene>
<dbReference type="InterPro" id="IPR000719">
    <property type="entry name" value="Prot_kinase_dom"/>
</dbReference>
<dbReference type="Pfam" id="PF00069">
    <property type="entry name" value="Pkinase"/>
    <property type="match status" value="1"/>
</dbReference>
<dbReference type="PANTHER" id="PTHR27001">
    <property type="entry name" value="OS01G0253100 PROTEIN"/>
    <property type="match status" value="1"/>
</dbReference>
<dbReference type="GO" id="GO:0004674">
    <property type="term" value="F:protein serine/threonine kinase activity"/>
    <property type="evidence" value="ECO:0007669"/>
    <property type="project" value="UniProtKB-KW"/>
</dbReference>
<keyword evidence="6" id="KW-0418">Kinase</keyword>
<evidence type="ECO:0000256" key="2">
    <source>
        <dbReference type="ARBA" id="ARBA00012513"/>
    </source>
</evidence>
<dbReference type="PANTHER" id="PTHR27001:SF931">
    <property type="entry name" value="OS11G0664100 PROTEIN"/>
    <property type="match status" value="1"/>
</dbReference>
<evidence type="ECO:0000256" key="10">
    <source>
        <dbReference type="PROSITE-ProRule" id="PRU10141"/>
    </source>
</evidence>
<dbReference type="GeneID" id="103522561"/>
<accession>A0A1S3DPQ1</accession>
<evidence type="ECO:0000256" key="5">
    <source>
        <dbReference type="ARBA" id="ARBA00022741"/>
    </source>
</evidence>
<comment type="similarity">
    <text evidence="1">Belongs to the protein kinase superfamily. TKL Ser/Thr protein kinase family. Pelle subfamily.</text>
</comment>
<dbReference type="GO" id="GO:0005886">
    <property type="term" value="C:plasma membrane"/>
    <property type="evidence" value="ECO:0007669"/>
    <property type="project" value="TreeGrafter"/>
</dbReference>
<name>A0A1S3DPQ1_DIACI</name>
<evidence type="ECO:0000256" key="4">
    <source>
        <dbReference type="ARBA" id="ARBA00022679"/>
    </source>
</evidence>
<dbReference type="SMART" id="SM00220">
    <property type="entry name" value="S_TKc"/>
    <property type="match status" value="1"/>
</dbReference>
<dbReference type="InterPro" id="IPR029397">
    <property type="entry name" value="Tube_Death"/>
</dbReference>
<dbReference type="InterPro" id="IPR011029">
    <property type="entry name" value="DEATH-like_dom_sf"/>
</dbReference>
<feature type="domain" description="Protein kinase" evidence="12">
    <location>
        <begin position="172"/>
        <end position="455"/>
    </location>
</feature>
<evidence type="ECO:0000256" key="3">
    <source>
        <dbReference type="ARBA" id="ARBA00022527"/>
    </source>
</evidence>
<proteinExistence type="inferred from homology"/>
<keyword evidence="7 10" id="KW-0067">ATP-binding</keyword>
<dbReference type="PaxDb" id="121845-A0A1S3DPQ1"/>
<keyword evidence="4" id="KW-0808">Transferase</keyword>
<dbReference type="Gene3D" id="3.30.200.20">
    <property type="entry name" value="Phosphorylase Kinase, domain 1"/>
    <property type="match status" value="1"/>
</dbReference>
<dbReference type="GO" id="GO:0005524">
    <property type="term" value="F:ATP binding"/>
    <property type="evidence" value="ECO:0007669"/>
    <property type="project" value="UniProtKB-UniRule"/>
</dbReference>
<dbReference type="KEGG" id="dci:103522561"/>
<dbReference type="Gene3D" id="1.10.533.10">
    <property type="entry name" value="Death Domain, Fas"/>
    <property type="match status" value="1"/>
</dbReference>
<evidence type="ECO:0000256" key="1">
    <source>
        <dbReference type="ARBA" id="ARBA00008718"/>
    </source>
</evidence>
<dbReference type="STRING" id="121845.A0A1S3DPQ1"/>
<keyword evidence="13" id="KW-1185">Reference proteome</keyword>
<dbReference type="PROSITE" id="PS00108">
    <property type="entry name" value="PROTEIN_KINASE_ST"/>
    <property type="match status" value="1"/>
</dbReference>
<dbReference type="PROSITE" id="PS50011">
    <property type="entry name" value="PROTEIN_KINASE_DOM"/>
    <property type="match status" value="1"/>
</dbReference>
<comment type="catalytic activity">
    <reaction evidence="8">
        <text>L-threonyl-[protein] + ATP = O-phospho-L-threonyl-[protein] + ADP + H(+)</text>
        <dbReference type="Rhea" id="RHEA:46608"/>
        <dbReference type="Rhea" id="RHEA-COMP:11060"/>
        <dbReference type="Rhea" id="RHEA-COMP:11605"/>
        <dbReference type="ChEBI" id="CHEBI:15378"/>
        <dbReference type="ChEBI" id="CHEBI:30013"/>
        <dbReference type="ChEBI" id="CHEBI:30616"/>
        <dbReference type="ChEBI" id="CHEBI:61977"/>
        <dbReference type="ChEBI" id="CHEBI:456216"/>
        <dbReference type="EC" id="2.7.11.1"/>
    </reaction>
</comment>
<dbReference type="InterPro" id="IPR008271">
    <property type="entry name" value="Ser/Thr_kinase_AS"/>
</dbReference>
<dbReference type="InterPro" id="IPR017441">
    <property type="entry name" value="Protein_kinase_ATP_BS"/>
</dbReference>
<evidence type="ECO:0000259" key="12">
    <source>
        <dbReference type="PROSITE" id="PS50011"/>
    </source>
</evidence>
<dbReference type="Pfam" id="PF14786">
    <property type="entry name" value="Death_2"/>
    <property type="match status" value="1"/>
</dbReference>
<organism evidence="13 14">
    <name type="scientific">Diaphorina citri</name>
    <name type="common">Asian citrus psyllid</name>
    <dbReference type="NCBI Taxonomy" id="121845"/>
    <lineage>
        <taxon>Eukaryota</taxon>
        <taxon>Metazoa</taxon>
        <taxon>Ecdysozoa</taxon>
        <taxon>Arthropoda</taxon>
        <taxon>Hexapoda</taxon>
        <taxon>Insecta</taxon>
        <taxon>Pterygota</taxon>
        <taxon>Neoptera</taxon>
        <taxon>Paraneoptera</taxon>
        <taxon>Hemiptera</taxon>
        <taxon>Sternorrhyncha</taxon>
        <taxon>Psylloidea</taxon>
        <taxon>Psyllidae</taxon>
        <taxon>Diaphorininae</taxon>
        <taxon>Diaphorina</taxon>
    </lineage>
</organism>
<protein>
    <recommendedName>
        <fullName evidence="2">non-specific serine/threonine protein kinase</fullName>
        <ecNumber evidence="2">2.7.11.1</ecNumber>
    </recommendedName>
</protein>
<dbReference type="FunFam" id="1.10.510.10:FF:000754">
    <property type="entry name" value="Interleukin-1 receptor-associated kinase"/>
    <property type="match status" value="1"/>
</dbReference>
<comment type="catalytic activity">
    <reaction evidence="9">
        <text>L-seryl-[protein] + ATP = O-phospho-L-seryl-[protein] + ADP + H(+)</text>
        <dbReference type="Rhea" id="RHEA:17989"/>
        <dbReference type="Rhea" id="RHEA-COMP:9863"/>
        <dbReference type="Rhea" id="RHEA-COMP:11604"/>
        <dbReference type="ChEBI" id="CHEBI:15378"/>
        <dbReference type="ChEBI" id="CHEBI:29999"/>
        <dbReference type="ChEBI" id="CHEBI:30616"/>
        <dbReference type="ChEBI" id="CHEBI:83421"/>
        <dbReference type="ChEBI" id="CHEBI:456216"/>
        <dbReference type="EC" id="2.7.11.1"/>
    </reaction>
</comment>
<evidence type="ECO:0000256" key="7">
    <source>
        <dbReference type="ARBA" id="ARBA00022840"/>
    </source>
</evidence>
<reference evidence="14" key="1">
    <citation type="submission" date="2025-08" db="UniProtKB">
        <authorList>
            <consortium name="RefSeq"/>
        </authorList>
    </citation>
    <scope>IDENTIFICATION</scope>
</reference>
<evidence type="ECO:0000313" key="14">
    <source>
        <dbReference type="RefSeq" id="XP_008485884.1"/>
    </source>
</evidence>
<sequence length="455" mass="51979">MTSESIITEDIEIRHLKQYVVHELGIILNERDDWKKIMSIVTVDCDPLKPLKYSAKDIKIVERAGKRNFPERGCTDIFLDEWGTSGRRRPRLSDLIMFLKKAELHQAARYVEVDVLKKPESPGDNTEAAEWLQEVIQQEEANNKTEYIGELIAFTFCDLERATDGFNRKPYPRRGNKLGEGQFGTVYYGKLKNGMEIAVKTLENNANYSSSNSDNTEAAMIPILLFENEVQTLSQCKHVNLLRLLGLCNNIMNCIVYEYMCNGSLYDRLARVNNTPPLDSNKRYSIALGVAEALHYLHSLSKPIIHRDVKSANVLLDENFVPKLGDFGIVKMSETSNMKTMYTENLTGTRPYMPPEAMHCQISTKTDVFSYGVILLELLTGMKPIDDNNTILYYYLVVEQEVPVREVLDKEAGEWNETHVETLISIVFEKCCVFEKDKRASMRDIVDLLSKSVNN</sequence>
<evidence type="ECO:0000313" key="13">
    <source>
        <dbReference type="Proteomes" id="UP000079169"/>
    </source>
</evidence>
<dbReference type="Gene3D" id="1.10.510.10">
    <property type="entry name" value="Transferase(Phosphotransferase) domain 1"/>
    <property type="match status" value="1"/>
</dbReference>
<keyword evidence="3 11" id="KW-0723">Serine/threonine-protein kinase</keyword>
<evidence type="ECO:0000256" key="9">
    <source>
        <dbReference type="ARBA" id="ARBA00048679"/>
    </source>
</evidence>
<feature type="binding site" evidence="10">
    <location>
        <position position="200"/>
    </location>
    <ligand>
        <name>ATP</name>
        <dbReference type="ChEBI" id="CHEBI:30616"/>
    </ligand>
</feature>
<evidence type="ECO:0000256" key="11">
    <source>
        <dbReference type="RuleBase" id="RU000304"/>
    </source>
</evidence>
<dbReference type="PROSITE" id="PS00107">
    <property type="entry name" value="PROTEIN_KINASE_ATP"/>
    <property type="match status" value="1"/>
</dbReference>
<dbReference type="InterPro" id="IPR011009">
    <property type="entry name" value="Kinase-like_dom_sf"/>
</dbReference>
<dbReference type="RefSeq" id="XP_008485884.1">
    <property type="nucleotide sequence ID" value="XM_008487662.3"/>
</dbReference>
<dbReference type="SUPFAM" id="SSF56112">
    <property type="entry name" value="Protein kinase-like (PK-like)"/>
    <property type="match status" value="1"/>
</dbReference>
<dbReference type="SUPFAM" id="SSF47986">
    <property type="entry name" value="DEATH domain"/>
    <property type="match status" value="1"/>
</dbReference>
<dbReference type="AlphaFoldDB" id="A0A1S3DPQ1"/>
<evidence type="ECO:0000256" key="8">
    <source>
        <dbReference type="ARBA" id="ARBA00047899"/>
    </source>
</evidence>
<dbReference type="EC" id="2.7.11.1" evidence="2"/>
<keyword evidence="5 10" id="KW-0547">Nucleotide-binding</keyword>
<evidence type="ECO:0000256" key="6">
    <source>
        <dbReference type="ARBA" id="ARBA00022777"/>
    </source>
</evidence>
<dbReference type="OMA" id="CDFGLIK"/>
<dbReference type="Proteomes" id="UP000079169">
    <property type="component" value="Unplaced"/>
</dbReference>